<organism evidence="1 2">
    <name type="scientific">Helcobacillus massiliensis</name>
    <dbReference type="NCBI Taxonomy" id="521392"/>
    <lineage>
        <taxon>Bacteria</taxon>
        <taxon>Bacillati</taxon>
        <taxon>Actinomycetota</taxon>
        <taxon>Actinomycetes</taxon>
        <taxon>Micrococcales</taxon>
        <taxon>Dermabacteraceae</taxon>
        <taxon>Helcobacillus</taxon>
    </lineage>
</organism>
<dbReference type="EMBL" id="JACHWP010000003">
    <property type="protein sequence ID" value="MBB3023186.1"/>
    <property type="molecule type" value="Genomic_DNA"/>
</dbReference>
<dbReference type="RefSeq" id="WP_183376154.1">
    <property type="nucleotide sequence ID" value="NZ_CBCSFZ010000006.1"/>
</dbReference>
<comment type="caution">
    <text evidence="1">The sequence shown here is derived from an EMBL/GenBank/DDBJ whole genome shotgun (WGS) entry which is preliminary data.</text>
</comment>
<keyword evidence="2" id="KW-1185">Reference proteome</keyword>
<sequence>MRLDRNLDCVDVGGDSFDMSADKALKVERGGSVGRAKLGCLNVRKDLNGCLVNSIDVDEERAPLIVWAFEQYATGQ</sequence>
<name>A0A839R2K9_9MICO</name>
<proteinExistence type="predicted"/>
<protein>
    <submittedName>
        <fullName evidence="1">Uncharacterized protein</fullName>
    </submittedName>
</protein>
<evidence type="ECO:0000313" key="2">
    <source>
        <dbReference type="Proteomes" id="UP000568050"/>
    </source>
</evidence>
<gene>
    <name evidence="1" type="ORF">FHX50_001471</name>
</gene>
<dbReference type="AlphaFoldDB" id="A0A839R2K9"/>
<reference evidence="1 2" key="1">
    <citation type="submission" date="2020-08" db="EMBL/GenBank/DDBJ databases">
        <title>Sequencing the genomes of 1000 actinobacteria strains.</title>
        <authorList>
            <person name="Klenk H.-P."/>
        </authorList>
    </citation>
    <scope>NUCLEOTIDE SEQUENCE [LARGE SCALE GENOMIC DNA]</scope>
    <source>
        <strain evidence="1 2">DSM 23040</strain>
    </source>
</reference>
<accession>A0A839R2K9</accession>
<dbReference type="Proteomes" id="UP000568050">
    <property type="component" value="Unassembled WGS sequence"/>
</dbReference>
<evidence type="ECO:0000313" key="1">
    <source>
        <dbReference type="EMBL" id="MBB3023186.1"/>
    </source>
</evidence>